<dbReference type="PANTHER" id="PTHR31080:SF117">
    <property type="entry name" value="PLANT INVERTASE_PECTIN METHYLESTERASE INHIBITOR SUPERFAMILY PROTEIN"/>
    <property type="match status" value="1"/>
</dbReference>
<evidence type="ECO:0000256" key="4">
    <source>
        <dbReference type="SAM" id="SignalP"/>
    </source>
</evidence>
<dbReference type="InterPro" id="IPR035513">
    <property type="entry name" value="Invertase/methylesterase_inhib"/>
</dbReference>
<dbReference type="GO" id="GO:0009827">
    <property type="term" value="P:plant-type cell wall modification"/>
    <property type="evidence" value="ECO:0007669"/>
    <property type="project" value="EnsemblPlants"/>
</dbReference>
<dbReference type="Gene3D" id="1.20.140.40">
    <property type="entry name" value="Invertase/pectin methylesterase inhibitor family protein"/>
    <property type="match status" value="1"/>
</dbReference>
<dbReference type="EMBL" id="CM001742">
    <property type="protein sequence ID" value="KJB19688.1"/>
    <property type="molecule type" value="Genomic_DNA"/>
</dbReference>
<evidence type="ECO:0000256" key="3">
    <source>
        <dbReference type="SAM" id="Coils"/>
    </source>
</evidence>
<accession>A0A0D2MMK0</accession>
<feature type="chain" id="PRO_5007395364" description="Pectinesterase inhibitor domain-containing protein" evidence="4">
    <location>
        <begin position="29"/>
        <end position="201"/>
    </location>
</feature>
<reference evidence="7 9" key="2">
    <citation type="journal article" date="2019" name="Genome Biol. Evol.">
        <title>Insights into the evolution of the New World diploid cottons (Gossypium, subgenus Houzingenia) based on genome sequencing.</title>
        <authorList>
            <person name="Grover C.E."/>
            <person name="Arick M.A. 2nd"/>
            <person name="Thrash A."/>
            <person name="Conover J.L."/>
            <person name="Sanders W.S."/>
            <person name="Peterson D.G."/>
            <person name="Frelichowski J.E."/>
            <person name="Scheffler J.A."/>
            <person name="Scheffler B.E."/>
            <person name="Wendel J.F."/>
        </authorList>
    </citation>
    <scope>NUCLEOTIDE SEQUENCE [LARGE SCALE GENOMIC DNA]</scope>
    <source>
        <strain evidence="7">8</strain>
        <tissue evidence="7">Leaf</tissue>
    </source>
</reference>
<dbReference type="Proteomes" id="UP000593578">
    <property type="component" value="Unassembled WGS sequence"/>
</dbReference>
<dbReference type="InterPro" id="IPR006501">
    <property type="entry name" value="Pectinesterase_inhib_dom"/>
</dbReference>
<dbReference type="SUPFAM" id="SSF101148">
    <property type="entry name" value="Plant invertase/pectin methylesterase inhibitor"/>
    <property type="match status" value="1"/>
</dbReference>
<reference evidence="7" key="3">
    <citation type="submission" date="2020-04" db="EMBL/GenBank/DDBJ databases">
        <authorList>
            <person name="Grover C.E."/>
            <person name="Arick M.A. II"/>
            <person name="Thrash A."/>
            <person name="Conover J.L."/>
            <person name="Sanders W.S."/>
            <person name="Peterson D.G."/>
            <person name="Scheffler J.A."/>
            <person name="Scheffler B.E."/>
            <person name="Wendel J.F."/>
        </authorList>
    </citation>
    <scope>NUCLEOTIDE SEQUENCE</scope>
    <source>
        <strain evidence="7">8</strain>
        <tissue evidence="7">Leaf</tissue>
    </source>
</reference>
<dbReference type="KEGG" id="gra:105788613"/>
<dbReference type="CDD" id="cd15798">
    <property type="entry name" value="PMEI-like_3"/>
    <property type="match status" value="1"/>
</dbReference>
<evidence type="ECO:0000256" key="1">
    <source>
        <dbReference type="ARBA" id="ARBA00022729"/>
    </source>
</evidence>
<feature type="domain" description="Pectinesterase inhibitor" evidence="5">
    <location>
        <begin position="36"/>
        <end position="192"/>
    </location>
</feature>
<dbReference type="GO" id="GO:0005737">
    <property type="term" value="C:cytoplasm"/>
    <property type="evidence" value="ECO:0007669"/>
    <property type="project" value="EnsemblPlants"/>
</dbReference>
<reference evidence="6 8" key="1">
    <citation type="journal article" date="2012" name="Nature">
        <title>Repeated polyploidization of Gossypium genomes and the evolution of spinnable cotton fibres.</title>
        <authorList>
            <person name="Paterson A.H."/>
            <person name="Wendel J.F."/>
            <person name="Gundlach H."/>
            <person name="Guo H."/>
            <person name="Jenkins J."/>
            <person name="Jin D."/>
            <person name="Llewellyn D."/>
            <person name="Showmaker K.C."/>
            <person name="Shu S."/>
            <person name="Udall J."/>
            <person name="Yoo M.J."/>
            <person name="Byers R."/>
            <person name="Chen W."/>
            <person name="Doron-Faigenboim A."/>
            <person name="Duke M.V."/>
            <person name="Gong L."/>
            <person name="Grimwood J."/>
            <person name="Grover C."/>
            <person name="Grupp K."/>
            <person name="Hu G."/>
            <person name="Lee T.H."/>
            <person name="Li J."/>
            <person name="Lin L."/>
            <person name="Liu T."/>
            <person name="Marler B.S."/>
            <person name="Page J.T."/>
            <person name="Roberts A.W."/>
            <person name="Romanel E."/>
            <person name="Sanders W.S."/>
            <person name="Szadkowski E."/>
            <person name="Tan X."/>
            <person name="Tang H."/>
            <person name="Xu C."/>
            <person name="Wang J."/>
            <person name="Wang Z."/>
            <person name="Zhang D."/>
            <person name="Zhang L."/>
            <person name="Ashrafi H."/>
            <person name="Bedon F."/>
            <person name="Bowers J.E."/>
            <person name="Brubaker C.L."/>
            <person name="Chee P.W."/>
            <person name="Das S."/>
            <person name="Gingle A.R."/>
            <person name="Haigler C.H."/>
            <person name="Harker D."/>
            <person name="Hoffmann L.V."/>
            <person name="Hovav R."/>
            <person name="Jones D.C."/>
            <person name="Lemke C."/>
            <person name="Mansoor S."/>
            <person name="ur Rahman M."/>
            <person name="Rainville L.N."/>
            <person name="Rambani A."/>
            <person name="Reddy U.K."/>
            <person name="Rong J.K."/>
            <person name="Saranga Y."/>
            <person name="Scheffler B.E."/>
            <person name="Scheffler J.A."/>
            <person name="Stelly D.M."/>
            <person name="Triplett B.A."/>
            <person name="Van Deynze A."/>
            <person name="Vaslin M.F."/>
            <person name="Waghmare V.N."/>
            <person name="Walford S.A."/>
            <person name="Wright R.J."/>
            <person name="Zaki E.A."/>
            <person name="Zhang T."/>
            <person name="Dennis E.S."/>
            <person name="Mayer K.F."/>
            <person name="Peterson D.G."/>
            <person name="Rokhsar D.S."/>
            <person name="Wang X."/>
            <person name="Schmutz J."/>
        </authorList>
    </citation>
    <scope>NUCLEOTIDE SEQUENCE [LARGE SCALE GENOMIC DNA]</scope>
</reference>
<sequence length="201" mass="21418">MASAFSYNSFGFLLILVAFSSLINISSAGRQIAPKTSIEFIRTSCSSTTYPKLCYESLLTQASMIQTSPQLIAHAALNVTLSTAKSTSALMVKLAKSQGLKPTEVGAMQDCVEELEDTIDELRKSISEMGQLKGSNFGLMINDIQTWVSAALTDENTCADGFGGKNMNGSVKTAVRSKIVTIAHLTSNALALVNSYASFHG</sequence>
<dbReference type="Proteomes" id="UP000032304">
    <property type="component" value="Chromosome 3"/>
</dbReference>
<feature type="coiled-coil region" evidence="3">
    <location>
        <begin position="105"/>
        <end position="132"/>
    </location>
</feature>
<gene>
    <name evidence="6" type="ORF">B456_003G114500</name>
    <name evidence="7" type="ORF">Gorai_024599</name>
</gene>
<dbReference type="STRING" id="29730.A0A0D2MMK0"/>
<protein>
    <recommendedName>
        <fullName evidence="5">Pectinesterase inhibitor domain-containing protein</fullName>
    </recommendedName>
</protein>
<dbReference type="Gramene" id="KJB19688">
    <property type="protein sequence ID" value="KJB19688"/>
    <property type="gene ID" value="B456_003G114500"/>
</dbReference>
<evidence type="ECO:0000313" key="8">
    <source>
        <dbReference type="Proteomes" id="UP000032304"/>
    </source>
</evidence>
<keyword evidence="8" id="KW-1185">Reference proteome</keyword>
<comment type="similarity">
    <text evidence="2">Belongs to the PMEI family.</text>
</comment>
<dbReference type="Gramene" id="KJB19687">
    <property type="protein sequence ID" value="KJB19687"/>
    <property type="gene ID" value="B456_003G114500"/>
</dbReference>
<keyword evidence="1 4" id="KW-0732">Signal</keyword>
<dbReference type="PANTHER" id="PTHR31080">
    <property type="entry name" value="PECTINESTERASE INHIBITOR-LIKE"/>
    <property type="match status" value="1"/>
</dbReference>
<dbReference type="OrthoDB" id="1430376at2759"/>
<dbReference type="FunFam" id="1.20.140.40:FF:000005">
    <property type="entry name" value="Pectin methylesterase inhibitor 1"/>
    <property type="match status" value="1"/>
</dbReference>
<name>A0A0D2MMK0_GOSRA</name>
<evidence type="ECO:0000313" key="7">
    <source>
        <dbReference type="EMBL" id="MBA0582452.1"/>
    </source>
</evidence>
<dbReference type="InterPro" id="IPR051955">
    <property type="entry name" value="PME_Inhibitor"/>
</dbReference>
<dbReference type="SMART" id="SM00856">
    <property type="entry name" value="PMEI"/>
    <property type="match status" value="1"/>
</dbReference>
<dbReference type="EMBL" id="JABEZZ010000003">
    <property type="protein sequence ID" value="MBA0582452.1"/>
    <property type="molecule type" value="Genomic_DNA"/>
</dbReference>
<dbReference type="eggNOG" id="ENOG502QXIN">
    <property type="taxonomic scope" value="Eukaryota"/>
</dbReference>
<organism evidence="6 8">
    <name type="scientific">Gossypium raimondii</name>
    <name type="common">Peruvian cotton</name>
    <name type="synonym">Gossypium klotzschianum subsp. raimondii</name>
    <dbReference type="NCBI Taxonomy" id="29730"/>
    <lineage>
        <taxon>Eukaryota</taxon>
        <taxon>Viridiplantae</taxon>
        <taxon>Streptophyta</taxon>
        <taxon>Embryophyta</taxon>
        <taxon>Tracheophyta</taxon>
        <taxon>Spermatophyta</taxon>
        <taxon>Magnoliopsida</taxon>
        <taxon>eudicotyledons</taxon>
        <taxon>Gunneridae</taxon>
        <taxon>Pentapetalae</taxon>
        <taxon>rosids</taxon>
        <taxon>malvids</taxon>
        <taxon>Malvales</taxon>
        <taxon>Malvaceae</taxon>
        <taxon>Malvoideae</taxon>
        <taxon>Gossypium</taxon>
    </lineage>
</organism>
<proteinExistence type="inferred from homology"/>
<dbReference type="OMA" id="FLCICIN"/>
<feature type="signal peptide" evidence="4">
    <location>
        <begin position="1"/>
        <end position="28"/>
    </location>
</feature>
<dbReference type="NCBIfam" id="TIGR01614">
    <property type="entry name" value="PME_inhib"/>
    <property type="match status" value="1"/>
</dbReference>
<dbReference type="SMR" id="A0A0D2MMK0"/>
<keyword evidence="3" id="KW-0175">Coiled coil</keyword>
<evidence type="ECO:0000313" key="9">
    <source>
        <dbReference type="Proteomes" id="UP000593578"/>
    </source>
</evidence>
<dbReference type="GO" id="GO:0046910">
    <property type="term" value="F:pectinesterase inhibitor activity"/>
    <property type="evidence" value="ECO:0007669"/>
    <property type="project" value="UniProtKB-ARBA"/>
</dbReference>
<dbReference type="Pfam" id="PF04043">
    <property type="entry name" value="PMEI"/>
    <property type="match status" value="1"/>
</dbReference>
<evidence type="ECO:0000313" key="6">
    <source>
        <dbReference type="EMBL" id="KJB19687.1"/>
    </source>
</evidence>
<dbReference type="AlphaFoldDB" id="A0A0D2MMK0"/>
<evidence type="ECO:0000256" key="2">
    <source>
        <dbReference type="ARBA" id="ARBA00038471"/>
    </source>
</evidence>
<dbReference type="GO" id="GO:0005886">
    <property type="term" value="C:plasma membrane"/>
    <property type="evidence" value="ECO:0007669"/>
    <property type="project" value="EnsemblPlants"/>
</dbReference>
<dbReference type="EMBL" id="CM001742">
    <property type="protein sequence ID" value="KJB19687.1"/>
    <property type="molecule type" value="Genomic_DNA"/>
</dbReference>
<evidence type="ECO:0000259" key="5">
    <source>
        <dbReference type="SMART" id="SM00856"/>
    </source>
</evidence>